<sequence>MIKDKVQKQESGDDSTNLQAQSITINQGITYSDAKEIALDVYKANFLQLSQDAAQVARKRAEELTDDFLQKLQQENESAIESMNEPSMQAALYEAQKQYAKTGDKDLEGLLVDILVERAATPMRNIHQIVLDEALEVAAKLTAEQMDALTINFLITRTSNGSLTNLPAIPNYIKTHLVPFIANLSSESSCYEHLEYVGCGSLMHMGGLKPIEKIYQEAYGGLFSKGFDRERLENDIATPDSYPQLITNCLHDSSLLQVNAINVGVIDQISESQNIPADVKQKFVNLFNSTLMNPQEIKDYLVKVSPEIEPLFKLWGKSGLSKLGLTTVGIAIAQANFRRKTGIKLDLSIWIK</sequence>
<evidence type="ECO:0000313" key="2">
    <source>
        <dbReference type="Proteomes" id="UP000017548"/>
    </source>
</evidence>
<dbReference type="NCBIfam" id="NF045477">
    <property type="entry name" value="LPO_1073_dom"/>
    <property type="match status" value="1"/>
</dbReference>
<reference evidence="1 2" key="1">
    <citation type="journal article" date="2013" name="Genome Announc.">
        <title>Draft Genome Sequence of Shewanella decolorationis S12, a Dye-Degrading Bacterium Isolated from a Wastewater Treatment Plant.</title>
        <authorList>
            <person name="Xu M."/>
            <person name="Fang Y."/>
            <person name="Liu J."/>
            <person name="Chen X."/>
            <person name="Sun G."/>
            <person name="Guo J."/>
            <person name="Hua Z."/>
            <person name="Tu Q."/>
            <person name="Wu L."/>
            <person name="Zhou J."/>
            <person name="Liu X."/>
        </authorList>
    </citation>
    <scope>NUCLEOTIDE SEQUENCE [LARGE SCALE GENOMIC DNA]</scope>
    <source>
        <strain evidence="1 2">S12</strain>
    </source>
</reference>
<protein>
    <submittedName>
        <fullName evidence="1">Uncharacterized protein</fullName>
    </submittedName>
</protein>
<name>A0ABP2Z7D8_9GAMM</name>
<keyword evidence="2" id="KW-1185">Reference proteome</keyword>
<dbReference type="Proteomes" id="UP000017548">
    <property type="component" value="Unassembled WGS sequence"/>
</dbReference>
<dbReference type="RefSeq" id="WP_023266714.1">
    <property type="nucleotide sequence ID" value="NZ_AXZL01000061.1"/>
</dbReference>
<dbReference type="InterPro" id="IPR053773">
    <property type="entry name" value="Vpar_1526-like"/>
</dbReference>
<organism evidence="1 2">
    <name type="scientific">Shewanella decolorationis S12</name>
    <dbReference type="NCBI Taxonomy" id="1353536"/>
    <lineage>
        <taxon>Bacteria</taxon>
        <taxon>Pseudomonadati</taxon>
        <taxon>Pseudomonadota</taxon>
        <taxon>Gammaproteobacteria</taxon>
        <taxon>Alteromonadales</taxon>
        <taxon>Shewanellaceae</taxon>
        <taxon>Shewanella</taxon>
    </lineage>
</organism>
<comment type="caution">
    <text evidence="1">The sequence shown here is derived from an EMBL/GenBank/DDBJ whole genome shotgun (WGS) entry which is preliminary data.</text>
</comment>
<accession>A0ABP2Z7D8</accession>
<dbReference type="EMBL" id="AXZL01000061">
    <property type="protein sequence ID" value="ESE41588.1"/>
    <property type="molecule type" value="Genomic_DNA"/>
</dbReference>
<evidence type="ECO:0000313" key="1">
    <source>
        <dbReference type="EMBL" id="ESE41588.1"/>
    </source>
</evidence>
<proteinExistence type="predicted"/>
<gene>
    <name evidence="1" type="ORF">SHD_1663</name>
</gene>